<feature type="region of interest" description="Disordered" evidence="1">
    <location>
        <begin position="85"/>
        <end position="173"/>
    </location>
</feature>
<dbReference type="OrthoDB" id="8933311at2759"/>
<dbReference type="GO" id="GO:0045814">
    <property type="term" value="P:negative regulation of gene expression, epigenetic"/>
    <property type="evidence" value="ECO:0007669"/>
    <property type="project" value="TreeGrafter"/>
</dbReference>
<name>A0A8T3DKY5_9TELE</name>
<evidence type="ECO:0000313" key="3">
    <source>
        <dbReference type="EMBL" id="KAI1897172.1"/>
    </source>
</evidence>
<dbReference type="EMBL" id="JAERUA010000007">
    <property type="protein sequence ID" value="KAI1897172.1"/>
    <property type="molecule type" value="Genomic_DNA"/>
</dbReference>
<reference evidence="3" key="1">
    <citation type="submission" date="2021-01" db="EMBL/GenBank/DDBJ databases">
        <authorList>
            <person name="Zahm M."/>
            <person name="Roques C."/>
            <person name="Cabau C."/>
            <person name="Klopp C."/>
            <person name="Donnadieu C."/>
            <person name="Jouanno E."/>
            <person name="Lampietro C."/>
            <person name="Louis A."/>
            <person name="Herpin A."/>
            <person name="Echchiki A."/>
            <person name="Berthelot C."/>
            <person name="Parey E."/>
            <person name="Roest-Crollius H."/>
            <person name="Braasch I."/>
            <person name="Postlethwait J."/>
            <person name="Bobe J."/>
            <person name="Montfort J."/>
            <person name="Bouchez O."/>
            <person name="Begum T."/>
            <person name="Mejri S."/>
            <person name="Adams A."/>
            <person name="Chen W.-J."/>
            <person name="Guiguen Y."/>
        </authorList>
    </citation>
    <scope>NUCLEOTIDE SEQUENCE</scope>
    <source>
        <tissue evidence="3">Blood</tissue>
    </source>
</reference>
<protein>
    <recommendedName>
        <fullName evidence="2">Periphilin-1 C-terminal domain-containing protein</fullName>
    </recommendedName>
</protein>
<dbReference type="GO" id="GO:0097355">
    <property type="term" value="P:protein localization to heterochromatin"/>
    <property type="evidence" value="ECO:0007669"/>
    <property type="project" value="TreeGrafter"/>
</dbReference>
<gene>
    <name evidence="3" type="ORF">AGOR_G00080480</name>
</gene>
<dbReference type="PANTHER" id="PTHR15836:SF4">
    <property type="entry name" value="PERIPHILIN-1"/>
    <property type="match status" value="1"/>
</dbReference>
<evidence type="ECO:0000256" key="1">
    <source>
        <dbReference type="SAM" id="MobiDB-lite"/>
    </source>
</evidence>
<feature type="compositionally biased region" description="Polar residues" evidence="1">
    <location>
        <begin position="118"/>
        <end position="136"/>
    </location>
</feature>
<dbReference type="GO" id="GO:0005654">
    <property type="term" value="C:nucleoplasm"/>
    <property type="evidence" value="ECO:0007669"/>
    <property type="project" value="TreeGrafter"/>
</dbReference>
<sequence>MSSSRHREREEASDKKQSKEFPSCPVSKHTNQDERRPCRRSRSPSLLRTPFRSRFAGRYYRSWFKKDERFFRRPGFSFRFQRQHTAAGSRFHPRGPPPGQEAPSPLTTRYEDVDSHVKSSPCQSKEYNDCSGSARSTSKEKDLKSLSFMISQEREATSNREPPSSVSRAAARNQAIQQKRREIEEVYRQDCETVGIVVKMLIAKDPTLERPIQSSLQENLREIGTRCVEAMDRFIQDYDSQDASPSITP</sequence>
<feature type="domain" description="Periphilin-1 C-terminal" evidence="2">
    <location>
        <begin position="164"/>
        <end position="240"/>
    </location>
</feature>
<proteinExistence type="predicted"/>
<organism evidence="3 4">
    <name type="scientific">Albula goreensis</name>
    <dbReference type="NCBI Taxonomy" id="1534307"/>
    <lineage>
        <taxon>Eukaryota</taxon>
        <taxon>Metazoa</taxon>
        <taxon>Chordata</taxon>
        <taxon>Craniata</taxon>
        <taxon>Vertebrata</taxon>
        <taxon>Euteleostomi</taxon>
        <taxon>Actinopterygii</taxon>
        <taxon>Neopterygii</taxon>
        <taxon>Teleostei</taxon>
        <taxon>Albuliformes</taxon>
        <taxon>Albulidae</taxon>
        <taxon>Albula</taxon>
    </lineage>
</organism>
<comment type="caution">
    <text evidence="3">The sequence shown here is derived from an EMBL/GenBank/DDBJ whole genome shotgun (WGS) entry which is preliminary data.</text>
</comment>
<feature type="region of interest" description="Disordered" evidence="1">
    <location>
        <begin position="1"/>
        <end position="47"/>
    </location>
</feature>
<dbReference type="Pfam" id="PF25234">
    <property type="entry name" value="Periphilin_C"/>
    <property type="match status" value="1"/>
</dbReference>
<keyword evidence="4" id="KW-1185">Reference proteome</keyword>
<accession>A0A8T3DKY5</accession>
<dbReference type="AlphaFoldDB" id="A0A8T3DKY5"/>
<dbReference type="InterPro" id="IPR028851">
    <property type="entry name" value="Pphln1"/>
</dbReference>
<evidence type="ECO:0000259" key="2">
    <source>
        <dbReference type="Pfam" id="PF25234"/>
    </source>
</evidence>
<evidence type="ECO:0000313" key="4">
    <source>
        <dbReference type="Proteomes" id="UP000829720"/>
    </source>
</evidence>
<dbReference type="InterPro" id="IPR057603">
    <property type="entry name" value="Periphilin-1_C"/>
</dbReference>
<dbReference type="CDD" id="cd22896">
    <property type="entry name" value="periphilin-like"/>
    <property type="match status" value="1"/>
</dbReference>
<feature type="compositionally biased region" description="Basic and acidic residues" evidence="1">
    <location>
        <begin position="1"/>
        <end position="19"/>
    </location>
</feature>
<dbReference type="PANTHER" id="PTHR15836">
    <property type="entry name" value="PERIPHILIN 1"/>
    <property type="match status" value="1"/>
</dbReference>
<dbReference type="GO" id="GO:0045892">
    <property type="term" value="P:negative regulation of DNA-templated transcription"/>
    <property type="evidence" value="ECO:0007669"/>
    <property type="project" value="InterPro"/>
</dbReference>
<dbReference type="Proteomes" id="UP000829720">
    <property type="component" value="Unassembled WGS sequence"/>
</dbReference>